<proteinExistence type="predicted"/>
<sequence length="57" mass="6341">MSFCLSALVVGVGRSPALKVSMLAPSLRHCNYVPPIYYDFVRTYFKRIASQLTSTLA</sequence>
<protein>
    <submittedName>
        <fullName evidence="1">Uncharacterized protein</fullName>
    </submittedName>
</protein>
<geneLocation type="mitochondrion" evidence="1"/>
<reference evidence="1" key="1">
    <citation type="submission" date="2017-03" db="EMBL/GenBank/DDBJ databases">
        <title>The mitochondrial genome of the carnivorous plant Utricularia reniformis (Lentibulariaceae): structure, comparative analysis and evolutionary landmarks.</title>
        <authorList>
            <person name="Silva S.R."/>
            <person name="Alvarenga D.O."/>
            <person name="Michael T.P."/>
            <person name="Miranda V.F.O."/>
            <person name="Varani A.M."/>
        </authorList>
    </citation>
    <scope>NUCLEOTIDE SEQUENCE</scope>
</reference>
<evidence type="ECO:0000313" key="1">
    <source>
        <dbReference type="EMBL" id="ART30478.1"/>
    </source>
</evidence>
<accession>A0A1Y0AZB9</accession>
<dbReference type="EMBL" id="KY774314">
    <property type="protein sequence ID" value="ART30478.1"/>
    <property type="molecule type" value="Genomic_DNA"/>
</dbReference>
<dbReference type="AlphaFoldDB" id="A0A1Y0AZB9"/>
<gene>
    <name evidence="1" type="ORF">AEK19_MT0198</name>
</gene>
<name>A0A1Y0AZB9_9LAMI</name>
<keyword evidence="1" id="KW-0496">Mitochondrion</keyword>
<organism evidence="1">
    <name type="scientific">Utricularia reniformis</name>
    <dbReference type="NCBI Taxonomy" id="192314"/>
    <lineage>
        <taxon>Eukaryota</taxon>
        <taxon>Viridiplantae</taxon>
        <taxon>Streptophyta</taxon>
        <taxon>Embryophyta</taxon>
        <taxon>Tracheophyta</taxon>
        <taxon>Spermatophyta</taxon>
        <taxon>Magnoliopsida</taxon>
        <taxon>eudicotyledons</taxon>
        <taxon>Gunneridae</taxon>
        <taxon>Pentapetalae</taxon>
        <taxon>asterids</taxon>
        <taxon>lamiids</taxon>
        <taxon>Lamiales</taxon>
        <taxon>Lentibulariaceae</taxon>
        <taxon>Utricularia</taxon>
    </lineage>
</organism>